<dbReference type="RefSeq" id="WP_344998179.1">
    <property type="nucleotide sequence ID" value="NZ_BAABFR010000060.1"/>
</dbReference>
<keyword evidence="3" id="KW-0274">FAD</keyword>
<evidence type="ECO:0000313" key="6">
    <source>
        <dbReference type="Proteomes" id="UP001500635"/>
    </source>
</evidence>
<gene>
    <name evidence="5" type="ORF">GCM10023147_34180</name>
</gene>
<evidence type="ECO:0000256" key="1">
    <source>
        <dbReference type="ARBA" id="ARBA00001974"/>
    </source>
</evidence>
<dbReference type="Proteomes" id="UP001500635">
    <property type="component" value="Unassembled WGS sequence"/>
</dbReference>
<dbReference type="PANTHER" id="PTHR43004">
    <property type="entry name" value="TRK SYSTEM POTASSIUM UPTAKE PROTEIN"/>
    <property type="match status" value="1"/>
</dbReference>
<dbReference type="InterPro" id="IPR050641">
    <property type="entry name" value="RIFMO-like"/>
</dbReference>
<reference evidence="6" key="1">
    <citation type="journal article" date="2019" name="Int. J. Syst. Evol. Microbiol.">
        <title>The Global Catalogue of Microorganisms (GCM) 10K type strain sequencing project: providing services to taxonomists for standard genome sequencing and annotation.</title>
        <authorList>
            <consortium name="The Broad Institute Genomics Platform"/>
            <consortium name="The Broad Institute Genome Sequencing Center for Infectious Disease"/>
            <person name="Wu L."/>
            <person name="Ma J."/>
        </authorList>
    </citation>
    <scope>NUCLEOTIDE SEQUENCE [LARGE SCALE GENOMIC DNA]</scope>
    <source>
        <strain evidence="6">JCM 17688</strain>
    </source>
</reference>
<proteinExistence type="predicted"/>
<protein>
    <submittedName>
        <fullName evidence="5">FAD-dependent monooxygenase</fullName>
    </submittedName>
</protein>
<dbReference type="Pfam" id="PF01494">
    <property type="entry name" value="FAD_binding_3"/>
    <property type="match status" value="1"/>
</dbReference>
<organism evidence="5 6">
    <name type="scientific">Tsukamurella soli</name>
    <dbReference type="NCBI Taxonomy" id="644556"/>
    <lineage>
        <taxon>Bacteria</taxon>
        <taxon>Bacillati</taxon>
        <taxon>Actinomycetota</taxon>
        <taxon>Actinomycetes</taxon>
        <taxon>Mycobacteriales</taxon>
        <taxon>Tsukamurellaceae</taxon>
        <taxon>Tsukamurella</taxon>
    </lineage>
</organism>
<evidence type="ECO:0000256" key="3">
    <source>
        <dbReference type="ARBA" id="ARBA00022827"/>
    </source>
</evidence>
<dbReference type="PANTHER" id="PTHR43004:SF19">
    <property type="entry name" value="BINDING MONOOXYGENASE, PUTATIVE (JCVI)-RELATED"/>
    <property type="match status" value="1"/>
</dbReference>
<accession>A0ABP8JZW5</accession>
<dbReference type="EMBL" id="BAABFR010000060">
    <property type="protein sequence ID" value="GAA4398160.1"/>
    <property type="molecule type" value="Genomic_DNA"/>
</dbReference>
<feature type="domain" description="FAD-binding" evidence="4">
    <location>
        <begin position="8"/>
        <end position="340"/>
    </location>
</feature>
<dbReference type="Gene3D" id="3.50.50.60">
    <property type="entry name" value="FAD/NAD(P)-binding domain"/>
    <property type="match status" value="1"/>
</dbReference>
<evidence type="ECO:0000259" key="4">
    <source>
        <dbReference type="Pfam" id="PF01494"/>
    </source>
</evidence>
<dbReference type="GO" id="GO:0004497">
    <property type="term" value="F:monooxygenase activity"/>
    <property type="evidence" value="ECO:0007669"/>
    <property type="project" value="UniProtKB-KW"/>
</dbReference>
<comment type="cofactor">
    <cofactor evidence="1">
        <name>FAD</name>
        <dbReference type="ChEBI" id="CHEBI:57692"/>
    </cofactor>
</comment>
<evidence type="ECO:0000313" key="5">
    <source>
        <dbReference type="EMBL" id="GAA4398160.1"/>
    </source>
</evidence>
<dbReference type="InterPro" id="IPR002938">
    <property type="entry name" value="FAD-bd"/>
</dbReference>
<keyword evidence="5" id="KW-0503">Monooxygenase</keyword>
<keyword evidence="5" id="KW-0560">Oxidoreductase</keyword>
<dbReference type="Gene3D" id="3.30.70.2450">
    <property type="match status" value="1"/>
</dbReference>
<dbReference type="Gene3D" id="3.40.30.120">
    <property type="match status" value="1"/>
</dbReference>
<evidence type="ECO:0000256" key="2">
    <source>
        <dbReference type="ARBA" id="ARBA00022630"/>
    </source>
</evidence>
<dbReference type="Pfam" id="PF21274">
    <property type="entry name" value="Rng_hyd_C"/>
    <property type="match status" value="1"/>
</dbReference>
<dbReference type="PRINTS" id="PR00420">
    <property type="entry name" value="RNGMNOXGNASE"/>
</dbReference>
<sequence length="498" mass="53333">MDAQKTSVDVLVVGAGPTGLTVAGDLARDGHTVTVLERWPDVNPSSRAFATMARTLELLDARGLAEGLLELGARSPSVALFGGATVHLDRLPSRYPFTLITPQTNVDRTLGRYAREQGADVRRGVEVVGLEQDADGVTVIAQPKGGGPTSTYRAAYVVGADGAHSTVRDLLGMPFPGHTVLRSAVLADVRLTDGPRIDRLTLGGTPQTFGFLAPYGDGEWYRSMTWDRHNLLPDDAPVSRDEVARVLTTAFGTRLRIEEIHSKSRFHCDERQVARYRHGRVFLAGDAAHTHSPAGGQGMNTGIQDAANLSWKLGLALRGAPDSVLDTYQTERHPIGRRVLLQSGAMMRAATLGPVPARWLRDLLAPRILGFRPLGARVAGSFSGVTLRYHHSRSANRLVGTRAEQIPLRGERLAVVSRTPGFVLIAERGTGHAAGSAAPSGLLRAERADAGPAVLVRPDGYIAWVARTTGDPTWRPALERWTGCAIAHSSSTVPGTKA</sequence>
<dbReference type="InterPro" id="IPR036188">
    <property type="entry name" value="FAD/NAD-bd_sf"/>
</dbReference>
<keyword evidence="6" id="KW-1185">Reference proteome</keyword>
<keyword evidence="2" id="KW-0285">Flavoprotein</keyword>
<comment type="caution">
    <text evidence="5">The sequence shown here is derived from an EMBL/GenBank/DDBJ whole genome shotgun (WGS) entry which is preliminary data.</text>
</comment>
<dbReference type="SUPFAM" id="SSF51905">
    <property type="entry name" value="FAD/NAD(P)-binding domain"/>
    <property type="match status" value="1"/>
</dbReference>
<name>A0ABP8JZW5_9ACTN</name>